<dbReference type="Proteomes" id="UP000230790">
    <property type="component" value="Unassembled WGS sequence"/>
</dbReference>
<reference evidence="1 2" key="1">
    <citation type="submission" date="2017-11" db="EMBL/GenBank/DDBJ databases">
        <title>Evolution of Phototrophy in the Chloroflexi Phylum Driven by Horizontal Gene Transfer.</title>
        <authorList>
            <person name="Ward L.M."/>
            <person name="Hemp J."/>
            <person name="Shih P.M."/>
            <person name="Mcglynn S.E."/>
            <person name="Fischer W."/>
        </authorList>
    </citation>
    <scope>NUCLEOTIDE SEQUENCE [LARGE SCALE GENOMIC DNA]</scope>
    <source>
        <strain evidence="1">JP3_7</strain>
    </source>
</reference>
<feature type="non-terminal residue" evidence="1">
    <location>
        <position position="36"/>
    </location>
</feature>
<evidence type="ECO:0000313" key="2">
    <source>
        <dbReference type="Proteomes" id="UP000230790"/>
    </source>
</evidence>
<name>A0A2M8Q7Q7_9CHLR</name>
<dbReference type="AlphaFoldDB" id="A0A2M8Q7Q7"/>
<comment type="caution">
    <text evidence="1">The sequence shown here is derived from an EMBL/GenBank/DDBJ whole genome shotgun (WGS) entry which is preliminary data.</text>
</comment>
<gene>
    <name evidence="1" type="ORF">CUN48_16920</name>
</gene>
<sequence length="36" mass="4559">MKLLDEIRKGWRIFWRRLRKQGAWVTLQWMWGRGLS</sequence>
<organism evidence="1 2">
    <name type="scientific">Candidatus Thermofonsia Clade 3 bacterium</name>
    <dbReference type="NCBI Taxonomy" id="2364212"/>
    <lineage>
        <taxon>Bacteria</taxon>
        <taxon>Bacillati</taxon>
        <taxon>Chloroflexota</taxon>
        <taxon>Candidatus Thermofontia</taxon>
        <taxon>Candidatus Thermofonsia Clade 3</taxon>
    </lineage>
</organism>
<evidence type="ECO:0000313" key="1">
    <source>
        <dbReference type="EMBL" id="PJF45825.1"/>
    </source>
</evidence>
<dbReference type="EMBL" id="PGTN01000720">
    <property type="protein sequence ID" value="PJF45825.1"/>
    <property type="molecule type" value="Genomic_DNA"/>
</dbReference>
<protein>
    <submittedName>
        <fullName evidence="1">Protein phosphatase</fullName>
    </submittedName>
</protein>
<accession>A0A2M8Q7Q7</accession>
<proteinExistence type="predicted"/>